<feature type="coiled-coil region" evidence="1">
    <location>
        <begin position="643"/>
        <end position="670"/>
    </location>
</feature>
<feature type="region of interest" description="Disordered" evidence="2">
    <location>
        <begin position="864"/>
        <end position="885"/>
    </location>
</feature>
<comment type="caution">
    <text evidence="5">The sequence shown here is derived from an EMBL/GenBank/DDBJ whole genome shotgun (WGS) entry which is preliminary data.</text>
</comment>
<feature type="transmembrane region" description="Helical" evidence="3">
    <location>
        <begin position="527"/>
        <end position="548"/>
    </location>
</feature>
<dbReference type="EMBL" id="QPJW01000002">
    <property type="protein sequence ID" value="RCX21691.1"/>
    <property type="molecule type" value="Genomic_DNA"/>
</dbReference>
<keyword evidence="3" id="KW-0812">Transmembrane</keyword>
<keyword evidence="1" id="KW-0175">Coiled coil</keyword>
<feature type="coiled-coil region" evidence="1">
    <location>
        <begin position="706"/>
        <end position="733"/>
    </location>
</feature>
<feature type="coiled-coil region" evidence="1">
    <location>
        <begin position="343"/>
        <end position="370"/>
    </location>
</feature>
<dbReference type="SUPFAM" id="SSF52540">
    <property type="entry name" value="P-loop containing nucleoside triphosphate hydrolases"/>
    <property type="match status" value="1"/>
</dbReference>
<keyword evidence="3" id="KW-0472">Membrane</keyword>
<dbReference type="InterPro" id="IPR038734">
    <property type="entry name" value="YhaN_AAA"/>
</dbReference>
<keyword evidence="6" id="KW-1185">Reference proteome</keyword>
<proteinExistence type="predicted"/>
<protein>
    <submittedName>
        <fullName evidence="5">Uncharacterized protein YhaN</fullName>
    </submittedName>
</protein>
<dbReference type="AlphaFoldDB" id="A0A369BJW5"/>
<evidence type="ECO:0000313" key="5">
    <source>
        <dbReference type="EMBL" id="RCX21691.1"/>
    </source>
</evidence>
<name>A0A369BJW5_9BACL</name>
<gene>
    <name evidence="5" type="ORF">DFP94_102447</name>
</gene>
<keyword evidence="3" id="KW-1133">Transmembrane helix</keyword>
<dbReference type="PANTHER" id="PTHR41259:SF1">
    <property type="entry name" value="DOUBLE-STRAND BREAK REPAIR RAD50 ATPASE, PUTATIVE-RELATED"/>
    <property type="match status" value="1"/>
</dbReference>
<dbReference type="OrthoDB" id="9764467at2"/>
<feature type="region of interest" description="Disordered" evidence="2">
    <location>
        <begin position="556"/>
        <end position="575"/>
    </location>
</feature>
<feature type="coiled-coil region" evidence="1">
    <location>
        <begin position="197"/>
        <end position="241"/>
    </location>
</feature>
<dbReference type="PANTHER" id="PTHR41259">
    <property type="entry name" value="DOUBLE-STRAND BREAK REPAIR RAD50 ATPASE, PUTATIVE-RELATED"/>
    <property type="match status" value="1"/>
</dbReference>
<dbReference type="RefSeq" id="WP_114496240.1">
    <property type="nucleotide sequence ID" value="NZ_QPJW01000002.1"/>
</dbReference>
<evidence type="ECO:0000313" key="6">
    <source>
        <dbReference type="Proteomes" id="UP000253090"/>
    </source>
</evidence>
<organism evidence="5 6">
    <name type="scientific">Fontibacillus phaseoli</name>
    <dbReference type="NCBI Taxonomy" id="1416533"/>
    <lineage>
        <taxon>Bacteria</taxon>
        <taxon>Bacillati</taxon>
        <taxon>Bacillota</taxon>
        <taxon>Bacilli</taxon>
        <taxon>Bacillales</taxon>
        <taxon>Paenibacillaceae</taxon>
        <taxon>Fontibacillus</taxon>
    </lineage>
</organism>
<accession>A0A369BJW5</accession>
<dbReference type="Pfam" id="PF13514">
    <property type="entry name" value="AAA_27"/>
    <property type="match status" value="2"/>
</dbReference>
<dbReference type="InterPro" id="IPR027417">
    <property type="entry name" value="P-loop_NTPase"/>
</dbReference>
<dbReference type="Proteomes" id="UP000253090">
    <property type="component" value="Unassembled WGS sequence"/>
</dbReference>
<sequence length="1072" mass="120257">MRLEKLQVSGFGHLHGLQVELEGPVTVLYGPNEAGKSTLLGFVRSMLFGIPSRTYGAQRYEPVGGGSHGGSLAIRGDDGMKWLIERYAQPPEGVSPSGAKGDRLRITRAGEDGQLHQLSQEDLARELLGGMSKEMFRQLFAVSLSELQEVSALQSEEMSRFLFHAGIGGGAAVLRGEKKLLQDMDKLYRPRGRNQEIPQLLQGLERLERQAEAAKSLLPRYREVQKELEEAEAGLAVGESELAVRSRENSRLRKAVERRPDWLQLEALRMELEQLPERSPFPEQGLSRWQALQEEKERLRLAAAESMRRIAALQAELESAAPKQDVLKREGGLRSLAVRLPAYESGLQELAGLRAEAEQMQGKLAQALRSIHPGWTSEVLRGFAGTVGERESVRQFMSRFQAYDKDMDLLYNERFKLEREAAALESSYIQAKERIDASAADGCRQFAALVPQERAEIRRLWQEIRDLLDRWRAASASRLEGRRAAESEAAAQARVRSLYQKLLGVTALLTILLPAVLWLTAKSGWGALLTGIVLLGFDGYLALELFSGNRKKRDTRRRGVTSGAGWPASTATSEENGLRELLPQLIGHAETAAGLSSPGWTLFESERWDEEERALRRLMENWQLWAQRHEGLEVQAGECRYKAAGKAEELEGLERELSRKETVFNEMAREWENWLQERHLPGDLSPEAAMDVFRLAEQGKDWLGRLDVLSARISALQEEADDFERECREQTGDADAREATFHARSAAGAFRTAMAELEIQLGLKSRQERILDKRVPLEEELGRTQDRLAAVLAAEHHLLEESGATDGEAYLRYGAEAETKEKLRSGIRQAELALFGSLNEERKQEFEELLRGLDEESLLRSADEARRKLEESEHGRQQLQERRGRLLQEQESLEARGLQENMQQQLAEQQAALEGALDRYAVMAVCHELISRVRKIYEEERQPEVLQAASGYLAEMTGGTYRRILMKMGSQELMAEHRDHGPIGSAYLSRGTAEQLYLSMRLALSGAVSGRANLPILLDDLFVNFDAGRLAGALSVLKNVSEKHQLIMMTCHAHVIEGVKSNFPEAQIIAMA</sequence>
<evidence type="ECO:0000256" key="1">
    <source>
        <dbReference type="SAM" id="Coils"/>
    </source>
</evidence>
<evidence type="ECO:0000256" key="2">
    <source>
        <dbReference type="SAM" id="MobiDB-lite"/>
    </source>
</evidence>
<feature type="domain" description="YhaN AAA" evidence="4">
    <location>
        <begin position="118"/>
        <end position="214"/>
    </location>
</feature>
<evidence type="ECO:0000256" key="3">
    <source>
        <dbReference type="SAM" id="Phobius"/>
    </source>
</evidence>
<evidence type="ECO:0000259" key="4">
    <source>
        <dbReference type="Pfam" id="PF13514"/>
    </source>
</evidence>
<reference evidence="5 6" key="1">
    <citation type="submission" date="2018-07" db="EMBL/GenBank/DDBJ databases">
        <title>Genomic Encyclopedia of Type Strains, Phase III (KMG-III): the genomes of soil and plant-associated and newly described type strains.</title>
        <authorList>
            <person name="Whitman W."/>
        </authorList>
    </citation>
    <scope>NUCLEOTIDE SEQUENCE [LARGE SCALE GENOMIC DNA]</scope>
    <source>
        <strain evidence="5 6">CECT 8333</strain>
    </source>
</reference>
<feature type="coiled-coil region" evidence="1">
    <location>
        <begin position="407"/>
        <end position="434"/>
    </location>
</feature>
<dbReference type="Gene3D" id="3.40.50.300">
    <property type="entry name" value="P-loop containing nucleotide triphosphate hydrolases"/>
    <property type="match status" value="2"/>
</dbReference>
<feature type="domain" description="YhaN AAA" evidence="4">
    <location>
        <begin position="1"/>
        <end position="57"/>
    </location>
</feature>
<feature type="transmembrane region" description="Helical" evidence="3">
    <location>
        <begin position="502"/>
        <end position="521"/>
    </location>
</feature>